<dbReference type="AlphaFoldDB" id="X1Q3Y6"/>
<feature type="non-terminal residue" evidence="1">
    <location>
        <position position="1"/>
    </location>
</feature>
<proteinExistence type="predicted"/>
<sequence>ALIRKYGQLHGVWSNEIVKLMENYLDVSPGPRAHTKPPSRFTPFHSRLAEIYFELPNDVVFRDSVVDRLIERHAGGDDRTKRKYWNALEAWELLVLAEKKKHVKGYTRMHLSSINQWIREAHQSAHGGEGTP</sequence>
<accession>X1Q3Y6</accession>
<gene>
    <name evidence="1" type="ORF">S06H3_39695</name>
</gene>
<organism evidence="1">
    <name type="scientific">marine sediment metagenome</name>
    <dbReference type="NCBI Taxonomy" id="412755"/>
    <lineage>
        <taxon>unclassified sequences</taxon>
        <taxon>metagenomes</taxon>
        <taxon>ecological metagenomes</taxon>
    </lineage>
</organism>
<evidence type="ECO:0000313" key="1">
    <source>
        <dbReference type="EMBL" id="GAI45800.1"/>
    </source>
</evidence>
<name>X1Q3Y6_9ZZZZ</name>
<comment type="caution">
    <text evidence="1">The sequence shown here is derived from an EMBL/GenBank/DDBJ whole genome shotgun (WGS) entry which is preliminary data.</text>
</comment>
<reference evidence="1" key="1">
    <citation type="journal article" date="2014" name="Front. Microbiol.">
        <title>High frequency of phylogenetically diverse reductive dehalogenase-homologous genes in deep subseafloor sedimentary metagenomes.</title>
        <authorList>
            <person name="Kawai M."/>
            <person name="Futagami T."/>
            <person name="Toyoda A."/>
            <person name="Takaki Y."/>
            <person name="Nishi S."/>
            <person name="Hori S."/>
            <person name="Arai W."/>
            <person name="Tsubouchi T."/>
            <person name="Morono Y."/>
            <person name="Uchiyama I."/>
            <person name="Ito T."/>
            <person name="Fujiyama A."/>
            <person name="Inagaki F."/>
            <person name="Takami H."/>
        </authorList>
    </citation>
    <scope>NUCLEOTIDE SEQUENCE</scope>
    <source>
        <strain evidence="1">Expedition CK06-06</strain>
    </source>
</reference>
<protein>
    <submittedName>
        <fullName evidence="1">Uncharacterized protein</fullName>
    </submittedName>
</protein>
<dbReference type="EMBL" id="BARV01024305">
    <property type="protein sequence ID" value="GAI45800.1"/>
    <property type="molecule type" value="Genomic_DNA"/>
</dbReference>